<proteinExistence type="predicted"/>
<dbReference type="EMBL" id="JACEIK010001276">
    <property type="protein sequence ID" value="MCD7467857.1"/>
    <property type="molecule type" value="Genomic_DNA"/>
</dbReference>
<reference evidence="1 2" key="1">
    <citation type="journal article" date="2021" name="BMC Genomics">
        <title>Datura genome reveals duplications of psychoactive alkaloid biosynthetic genes and high mutation rate following tissue culture.</title>
        <authorList>
            <person name="Rajewski A."/>
            <person name="Carter-House D."/>
            <person name="Stajich J."/>
            <person name="Litt A."/>
        </authorList>
    </citation>
    <scope>NUCLEOTIDE SEQUENCE [LARGE SCALE GENOMIC DNA]</scope>
    <source>
        <strain evidence="1">AR-01</strain>
    </source>
</reference>
<evidence type="ECO:0000313" key="2">
    <source>
        <dbReference type="Proteomes" id="UP000823775"/>
    </source>
</evidence>
<dbReference type="Proteomes" id="UP000823775">
    <property type="component" value="Unassembled WGS sequence"/>
</dbReference>
<gene>
    <name evidence="1" type="ORF">HAX54_005506</name>
</gene>
<organism evidence="1 2">
    <name type="scientific">Datura stramonium</name>
    <name type="common">Jimsonweed</name>
    <name type="synonym">Common thornapple</name>
    <dbReference type="NCBI Taxonomy" id="4076"/>
    <lineage>
        <taxon>Eukaryota</taxon>
        <taxon>Viridiplantae</taxon>
        <taxon>Streptophyta</taxon>
        <taxon>Embryophyta</taxon>
        <taxon>Tracheophyta</taxon>
        <taxon>Spermatophyta</taxon>
        <taxon>Magnoliopsida</taxon>
        <taxon>eudicotyledons</taxon>
        <taxon>Gunneridae</taxon>
        <taxon>Pentapetalae</taxon>
        <taxon>asterids</taxon>
        <taxon>lamiids</taxon>
        <taxon>Solanales</taxon>
        <taxon>Solanaceae</taxon>
        <taxon>Solanoideae</taxon>
        <taxon>Datureae</taxon>
        <taxon>Datura</taxon>
    </lineage>
</organism>
<accession>A0ABS8T8W9</accession>
<keyword evidence="2" id="KW-1185">Reference proteome</keyword>
<sequence>MNAQECEAARLQQLANAQVRENNQNVPNNEDDDIVSDDLDVQNIDNVAPGNHRQPQRVEDVASDPGIAVEDDIEQEVPAKSGKLVVIDDIHIDVEKSTSTKDGILGVKGKGKGVAKALTPIPRPPPSFP</sequence>
<name>A0ABS8T8W9_DATST</name>
<protein>
    <submittedName>
        <fullName evidence="1">Uncharacterized protein</fullName>
    </submittedName>
</protein>
<comment type="caution">
    <text evidence="1">The sequence shown here is derived from an EMBL/GenBank/DDBJ whole genome shotgun (WGS) entry which is preliminary data.</text>
</comment>
<evidence type="ECO:0000313" key="1">
    <source>
        <dbReference type="EMBL" id="MCD7467857.1"/>
    </source>
</evidence>